<feature type="domain" description="HTH araC/xylS-type" evidence="4">
    <location>
        <begin position="203"/>
        <end position="309"/>
    </location>
</feature>
<dbReference type="RefSeq" id="WP_111629194.1">
    <property type="nucleotide sequence ID" value="NZ_QLMC01000003.1"/>
</dbReference>
<dbReference type="PROSITE" id="PS01124">
    <property type="entry name" value="HTH_ARAC_FAMILY_2"/>
    <property type="match status" value="1"/>
</dbReference>
<dbReference type="PANTHER" id="PTHR43280">
    <property type="entry name" value="ARAC-FAMILY TRANSCRIPTIONAL REGULATOR"/>
    <property type="match status" value="1"/>
</dbReference>
<evidence type="ECO:0000256" key="3">
    <source>
        <dbReference type="ARBA" id="ARBA00023163"/>
    </source>
</evidence>
<name>A0A327WXD1_LARAB</name>
<sequence>MNTTSFEELCLRLSTGSSKDLSALLPSGIQQEVGHFNVFNLTDFAQTTRDKAITPYPCRVFYKISLLTGPSTAEYPDGTIEITQPALIFSTPKVPFYWLPKGRQTGQFCVFTAEFLQPTKSGVMLDELPIFKMSGNRVFFLSEMSSNRVQAIFEQMQDEIASDYAYKYDLLRTYTLELIHLGQKLQSTSALHPNHTASARMTSLFIELLERQFPIETPQQQMRLRTAKDYADQLAVHVNHLNKILKETTGLTTTDLISGRIIQEAKILLRQTDWTIAEIADSLGFADVAHFAKFFKRETSFAPGAFRLQTPSLNYT</sequence>
<proteinExistence type="predicted"/>
<dbReference type="SUPFAM" id="SSF46689">
    <property type="entry name" value="Homeodomain-like"/>
    <property type="match status" value="1"/>
</dbReference>
<comment type="caution">
    <text evidence="5">The sequence shown here is derived from an EMBL/GenBank/DDBJ whole genome shotgun (WGS) entry which is preliminary data.</text>
</comment>
<dbReference type="Gene3D" id="1.10.10.60">
    <property type="entry name" value="Homeodomain-like"/>
    <property type="match status" value="1"/>
</dbReference>
<dbReference type="Pfam" id="PF12833">
    <property type="entry name" value="HTH_18"/>
    <property type="match status" value="1"/>
</dbReference>
<dbReference type="PANTHER" id="PTHR43280:SF32">
    <property type="entry name" value="TRANSCRIPTIONAL REGULATORY PROTEIN"/>
    <property type="match status" value="1"/>
</dbReference>
<evidence type="ECO:0000259" key="4">
    <source>
        <dbReference type="PROSITE" id="PS01124"/>
    </source>
</evidence>
<organism evidence="5 6">
    <name type="scientific">Larkinella arboricola</name>
    <dbReference type="NCBI Taxonomy" id="643671"/>
    <lineage>
        <taxon>Bacteria</taxon>
        <taxon>Pseudomonadati</taxon>
        <taxon>Bacteroidota</taxon>
        <taxon>Cytophagia</taxon>
        <taxon>Cytophagales</taxon>
        <taxon>Spirosomataceae</taxon>
        <taxon>Larkinella</taxon>
    </lineage>
</organism>
<dbReference type="AlphaFoldDB" id="A0A327WXD1"/>
<dbReference type="EMBL" id="QLMC01000003">
    <property type="protein sequence ID" value="RAJ97829.1"/>
    <property type="molecule type" value="Genomic_DNA"/>
</dbReference>
<keyword evidence="1" id="KW-0805">Transcription regulation</keyword>
<dbReference type="OrthoDB" id="629200at2"/>
<dbReference type="SMART" id="SM00342">
    <property type="entry name" value="HTH_ARAC"/>
    <property type="match status" value="1"/>
</dbReference>
<evidence type="ECO:0000256" key="2">
    <source>
        <dbReference type="ARBA" id="ARBA00023125"/>
    </source>
</evidence>
<evidence type="ECO:0000256" key="1">
    <source>
        <dbReference type="ARBA" id="ARBA00023015"/>
    </source>
</evidence>
<keyword evidence="3" id="KW-0804">Transcription</keyword>
<protein>
    <submittedName>
        <fullName evidence="5">AraC-like DNA-binding protein</fullName>
    </submittedName>
</protein>
<keyword evidence="2 5" id="KW-0238">DNA-binding</keyword>
<dbReference type="GO" id="GO:0043565">
    <property type="term" value="F:sequence-specific DNA binding"/>
    <property type="evidence" value="ECO:0007669"/>
    <property type="project" value="InterPro"/>
</dbReference>
<keyword evidence="6" id="KW-1185">Reference proteome</keyword>
<evidence type="ECO:0000313" key="5">
    <source>
        <dbReference type="EMBL" id="RAJ97829.1"/>
    </source>
</evidence>
<dbReference type="InterPro" id="IPR009057">
    <property type="entry name" value="Homeodomain-like_sf"/>
</dbReference>
<dbReference type="Proteomes" id="UP000248790">
    <property type="component" value="Unassembled WGS sequence"/>
</dbReference>
<accession>A0A327WXD1</accession>
<gene>
    <name evidence="5" type="ORF">LX87_02734</name>
</gene>
<dbReference type="GO" id="GO:0003700">
    <property type="term" value="F:DNA-binding transcription factor activity"/>
    <property type="evidence" value="ECO:0007669"/>
    <property type="project" value="InterPro"/>
</dbReference>
<dbReference type="InterPro" id="IPR018060">
    <property type="entry name" value="HTH_AraC"/>
</dbReference>
<evidence type="ECO:0000313" key="6">
    <source>
        <dbReference type="Proteomes" id="UP000248790"/>
    </source>
</evidence>
<reference evidence="5 6" key="1">
    <citation type="submission" date="2018-06" db="EMBL/GenBank/DDBJ databases">
        <title>Genomic Encyclopedia of Archaeal and Bacterial Type Strains, Phase II (KMG-II): from individual species to whole genera.</title>
        <authorList>
            <person name="Goeker M."/>
        </authorList>
    </citation>
    <scope>NUCLEOTIDE SEQUENCE [LARGE SCALE GENOMIC DNA]</scope>
    <source>
        <strain evidence="5 6">DSM 21851</strain>
    </source>
</reference>